<feature type="region of interest" description="Disordered" evidence="2">
    <location>
        <begin position="720"/>
        <end position="747"/>
    </location>
</feature>
<feature type="compositionally biased region" description="Low complexity" evidence="2">
    <location>
        <begin position="416"/>
        <end position="455"/>
    </location>
</feature>
<dbReference type="InterPro" id="IPR052145">
    <property type="entry name" value="Mediator/Homeobox_domain"/>
</dbReference>
<feature type="region of interest" description="Disordered" evidence="2">
    <location>
        <begin position="898"/>
        <end position="949"/>
    </location>
</feature>
<dbReference type="PANTHER" id="PTHR24330">
    <property type="entry name" value="HOMEOBOX PROTEIN BARH-LIKE"/>
    <property type="match status" value="1"/>
</dbReference>
<keyword evidence="4" id="KW-1185">Reference proteome</keyword>
<feature type="compositionally biased region" description="Acidic residues" evidence="2">
    <location>
        <begin position="228"/>
        <end position="246"/>
    </location>
</feature>
<dbReference type="Proteomes" id="UP000639338">
    <property type="component" value="Unassembled WGS sequence"/>
</dbReference>
<organism evidence="3 4">
    <name type="scientific">Aphidius gifuensis</name>
    <name type="common">Parasitoid wasp</name>
    <dbReference type="NCBI Taxonomy" id="684658"/>
    <lineage>
        <taxon>Eukaryota</taxon>
        <taxon>Metazoa</taxon>
        <taxon>Ecdysozoa</taxon>
        <taxon>Arthropoda</taxon>
        <taxon>Hexapoda</taxon>
        <taxon>Insecta</taxon>
        <taxon>Pterygota</taxon>
        <taxon>Neoptera</taxon>
        <taxon>Endopterygota</taxon>
        <taxon>Hymenoptera</taxon>
        <taxon>Apocrita</taxon>
        <taxon>Ichneumonoidea</taxon>
        <taxon>Braconidae</taxon>
        <taxon>Aphidiinae</taxon>
        <taxon>Aphidius</taxon>
    </lineage>
</organism>
<feature type="region of interest" description="Disordered" evidence="2">
    <location>
        <begin position="830"/>
        <end position="856"/>
    </location>
</feature>
<feature type="compositionally biased region" description="Low complexity" evidence="2">
    <location>
        <begin position="638"/>
        <end position="647"/>
    </location>
</feature>
<feature type="region of interest" description="Disordered" evidence="2">
    <location>
        <begin position="363"/>
        <end position="502"/>
    </location>
</feature>
<feature type="compositionally biased region" description="Low complexity" evidence="2">
    <location>
        <begin position="280"/>
        <end position="293"/>
    </location>
</feature>
<evidence type="ECO:0000313" key="4">
    <source>
        <dbReference type="Proteomes" id="UP000639338"/>
    </source>
</evidence>
<feature type="region of interest" description="Disordered" evidence="2">
    <location>
        <begin position="596"/>
        <end position="687"/>
    </location>
</feature>
<feature type="region of interest" description="Disordered" evidence="2">
    <location>
        <begin position="280"/>
        <end position="302"/>
    </location>
</feature>
<feature type="compositionally biased region" description="Low complexity" evidence="2">
    <location>
        <begin position="478"/>
        <end position="491"/>
    </location>
</feature>
<dbReference type="PANTHER" id="PTHR24330:SF19">
    <property type="entry name" value="MEDIATOR OF RNA POLYMERASE II TRANSCRIPTION SUBUNIT 29"/>
    <property type="match status" value="1"/>
</dbReference>
<keyword evidence="1" id="KW-0175">Coiled coil</keyword>
<reference evidence="3 4" key="1">
    <citation type="submission" date="2020-08" db="EMBL/GenBank/DDBJ databases">
        <title>Aphidius gifuensis genome sequencing and assembly.</title>
        <authorList>
            <person name="Du Z."/>
        </authorList>
    </citation>
    <scope>NUCLEOTIDE SEQUENCE [LARGE SCALE GENOMIC DNA]</scope>
    <source>
        <strain evidence="3">YNYX2018</strain>
        <tissue evidence="3">Adults</tissue>
    </source>
</reference>
<feature type="region of interest" description="Disordered" evidence="2">
    <location>
        <begin position="210"/>
        <end position="251"/>
    </location>
</feature>
<name>A0A834XLL2_APHGI</name>
<gene>
    <name evidence="3" type="ORF">HCN44_001111</name>
</gene>
<evidence type="ECO:0000256" key="1">
    <source>
        <dbReference type="SAM" id="Coils"/>
    </source>
</evidence>
<feature type="compositionally biased region" description="Basic residues" evidence="2">
    <location>
        <begin position="658"/>
        <end position="675"/>
    </location>
</feature>
<evidence type="ECO:0000313" key="3">
    <source>
        <dbReference type="EMBL" id="KAF7988538.1"/>
    </source>
</evidence>
<feature type="region of interest" description="Disordered" evidence="2">
    <location>
        <begin position="118"/>
        <end position="161"/>
    </location>
</feature>
<proteinExistence type="predicted"/>
<feature type="coiled-coil region" evidence="1">
    <location>
        <begin position="1220"/>
        <end position="1263"/>
    </location>
</feature>
<feature type="compositionally biased region" description="Low complexity" evidence="2">
    <location>
        <begin position="902"/>
        <end position="930"/>
    </location>
</feature>
<protein>
    <submittedName>
        <fullName evidence="3">Uncharacterized protein</fullName>
    </submittedName>
</protein>
<accession>A0A834XLL2</accession>
<evidence type="ECO:0000256" key="2">
    <source>
        <dbReference type="SAM" id="MobiDB-lite"/>
    </source>
</evidence>
<comment type="caution">
    <text evidence="3">The sequence shown here is derived from an EMBL/GenBank/DDBJ whole genome shotgun (WGS) entry which is preliminary data.</text>
</comment>
<feature type="compositionally biased region" description="Acidic residues" evidence="2">
    <location>
        <begin position="122"/>
        <end position="149"/>
    </location>
</feature>
<dbReference type="OrthoDB" id="8197931at2759"/>
<feature type="compositionally biased region" description="Low complexity" evidence="2">
    <location>
        <begin position="676"/>
        <end position="687"/>
    </location>
</feature>
<sequence>MKELEHETLVKRPLKSLLKKPNQNKQRTHKNRVVINEKLNEFFAADYIILIKEECCADYEEECDCCCQETEMIRVGNCKECRAELTRQLASGIDPHYDKNNIINNCIINNNNKKLINGNEESQCEDEGEDEEEEYEEEIDDDYDDDVESSEEHCDNRNCNNIIGNHNQNKSDKLIIVDKNGKKINDNFIIDNKQQQQQQQHHVIVDDDKIHQQQTETLSPPEGYKDVCDDDDEDDDNNDDNDDNNGDDDRQVGNLLREDICTGPVCGECNFYHQQKQQHQQQQQQQQHQQQQQRNSDDKDHVHGQVELEKIEGEEENCQERLDDAIQHRSDQAQQTTPDTHQRYLVETITMTTVTERRIVREISEDEKSHTNSIDEPDTSNNITTALPMIKDNNDTNKLNNDDDEFIITKNETTPSSLKQNINNTNNNSNNNNEDNDNESSSSSSYKKLVNNSLKPNSAVRQLFPDPRFISPPPPPSSLSTKSLSLSTTDDTTTDSDNSDGQKFLITTESLRLFDTVKRTNISGNRSDSSESDTSTIKRTIERNALRRSLICKYDKNNKKINNNNLRGKDLTLEERIRQLTCNIDQDDDIIDSASETQSIDHDDGNIDFPIRTSPSGEEQQQAQQQYTRNDGRIVRQNYNNNNNNDNTLLSSSPVQHLHQHQLHHHHHHHSHNHQHNNSSNINNNNNQSAYRKISDLFGQKKLDNNKLMPDIGLGDLTTTTATTTSTNSSSSTSSLSSTSTSTPASTLMKDFTKSQITKMSNDARKQFLSSLAPLSCVGQTGIDCRDDYYQLTTTTTKKLLNNNELLQCYNSDSSYSLEDIDDVLKIDDKYNKNSCGPPDVTRGTPTGNGPESQDATNDELLAFVEQDKTRTERLKRRYDTDDQQQQQQQQQHDCSILKNYDNNNSNNINNNGNDDNSNNNNNNNDNNINNDDDDDELNDYGFNKRPSVCGIKPKTDENNDIIIRKINSHCTIPSSTTIINEQQIRPLNLTSWQYYEHDSLDKNIQYVDDTNGNICIDKIHDGRDNTIKRINTMQRQIDDIYQTIAETTVSVKAKTMDRCASYHETTSSSSSTLPRNLSRCSIDVQNTIQPQQQQYHDPRNNIRIDTTNIPSTIYNTLPTKNRRQTSGIPLTNNSGYSCGVLPIDNNNQKCYRTMYFVPYSGLSDPTYQNIQKILPPHSSTLPTNYANHIERYPYPRNKNDEQISGQTSARYYTTRQPISANINNQIIQTQQQSQQQQQQQQLQLQQQQLLQLQQQQQQQLQQHLHGHQTEQDYRYSTTPTMQTGIQLQHHQHISQLSTYNLQKMPTYTVMAPSSRTGNYSYSQIHQQGRNIPAVVSATAATVASSSSSSLVGSSVDVSTINSIQYSNGGNFIGNLGNTSLSSSTSSVLNSPTKLRNNNNTCSLERGVPEGAASAPAHDFIVSTNNVVGNTFIGHSNNLPPPNTQNSIYYAMNV</sequence>
<feature type="compositionally biased region" description="Polar residues" evidence="2">
    <location>
        <begin position="371"/>
        <end position="385"/>
    </location>
</feature>
<dbReference type="EMBL" id="JACMRX010000005">
    <property type="protein sequence ID" value="KAF7988538.1"/>
    <property type="molecule type" value="Genomic_DNA"/>
</dbReference>
<feature type="compositionally biased region" description="Polar residues" evidence="2">
    <location>
        <begin position="844"/>
        <end position="856"/>
    </location>
</feature>